<evidence type="ECO:0000313" key="4">
    <source>
        <dbReference type="Proteomes" id="UP001519289"/>
    </source>
</evidence>
<proteinExistence type="predicted"/>
<reference evidence="3 4" key="1">
    <citation type="submission" date="2021-03" db="EMBL/GenBank/DDBJ databases">
        <title>Genomic Encyclopedia of Type Strains, Phase IV (KMG-IV): sequencing the most valuable type-strain genomes for metagenomic binning, comparative biology and taxonomic classification.</title>
        <authorList>
            <person name="Goeker M."/>
        </authorList>
    </citation>
    <scope>NUCLEOTIDE SEQUENCE [LARGE SCALE GENOMIC DNA]</scope>
    <source>
        <strain evidence="3 4">DSM 27138</strain>
    </source>
</reference>
<evidence type="ECO:0000256" key="1">
    <source>
        <dbReference type="SAM" id="SignalP"/>
    </source>
</evidence>
<dbReference type="RefSeq" id="WP_209466977.1">
    <property type="nucleotide sequence ID" value="NZ_JAGGLG010000018.1"/>
</dbReference>
<keyword evidence="1" id="KW-0732">Signal</keyword>
<dbReference type="Pfam" id="PF07833">
    <property type="entry name" value="Cu_amine_oxidN1"/>
    <property type="match status" value="1"/>
</dbReference>
<feature type="signal peptide" evidence="1">
    <location>
        <begin position="1"/>
        <end position="24"/>
    </location>
</feature>
<evidence type="ECO:0000313" key="3">
    <source>
        <dbReference type="EMBL" id="MBP2018856.1"/>
    </source>
</evidence>
<accession>A0ABS4JVC3</accession>
<dbReference type="InterPro" id="IPR012854">
    <property type="entry name" value="Cu_amine_oxidase-like_N"/>
</dbReference>
<keyword evidence="4" id="KW-1185">Reference proteome</keyword>
<dbReference type="Proteomes" id="UP001519289">
    <property type="component" value="Unassembled WGS sequence"/>
</dbReference>
<protein>
    <recommendedName>
        <fullName evidence="2">Copper amine oxidase-like N-terminal domain-containing protein</fullName>
    </recommendedName>
</protein>
<gene>
    <name evidence="3" type="ORF">J2Z79_002271</name>
</gene>
<comment type="caution">
    <text evidence="3">The sequence shown here is derived from an EMBL/GenBank/DDBJ whole genome shotgun (WGS) entry which is preliminary data.</text>
</comment>
<organism evidence="3 4">
    <name type="scientific">Symbiobacterium terraclitae</name>
    <dbReference type="NCBI Taxonomy" id="557451"/>
    <lineage>
        <taxon>Bacteria</taxon>
        <taxon>Bacillati</taxon>
        <taxon>Bacillota</taxon>
        <taxon>Clostridia</taxon>
        <taxon>Eubacteriales</taxon>
        <taxon>Symbiobacteriaceae</taxon>
        <taxon>Symbiobacterium</taxon>
    </lineage>
</organism>
<evidence type="ECO:0000259" key="2">
    <source>
        <dbReference type="Pfam" id="PF07833"/>
    </source>
</evidence>
<feature type="domain" description="Copper amine oxidase-like N-terminal" evidence="2">
    <location>
        <begin position="145"/>
        <end position="248"/>
    </location>
</feature>
<sequence length="455" mass="47797">MKNWKKTATLSALLLAASAATAIASGFDQPVSSPTPISAPADAAPILDPDVAGAYLRLVGPVEWVDLEGGFWAVGGTRLIGDPEEFKKYAGQEVVVEGTEFTGISFQMVPAINVISIRPAGEVEAMGPVQWDVTADAPLPREIRVNGASVSAELGAPVVVDGVLFVPLRAIVEAAGGELTWDGELHQVNVRLPDRTASFHIGQQEAEMYVDGVMYVTVNRIAMAQPVQIVNDRTMISADAISTVLGLQQVEAEEGVLSLVPASRLVLPAPELVGQEGRWVGRISRVEGSRILLEGPIMENGQPDMIWLTVTEETEITVDGGAGSMADLQVGAEVVAVIDGPVAESFPAQAKAGSILVLPAPRADIMTVTVKEIADGRILVEGEPMASGEPFMAWLAVDENTRITVGSAEGTLADLTAGTRIEVELTGPMLMSYPAQGGAASIRVLTAEEAQPPRD</sequence>
<dbReference type="InterPro" id="IPR036582">
    <property type="entry name" value="Mao_N_sf"/>
</dbReference>
<dbReference type="EMBL" id="JAGGLG010000018">
    <property type="protein sequence ID" value="MBP2018856.1"/>
    <property type="molecule type" value="Genomic_DNA"/>
</dbReference>
<dbReference type="SUPFAM" id="SSF55383">
    <property type="entry name" value="Copper amine oxidase, domain N"/>
    <property type="match status" value="1"/>
</dbReference>
<feature type="chain" id="PRO_5047408372" description="Copper amine oxidase-like N-terminal domain-containing protein" evidence="1">
    <location>
        <begin position="25"/>
        <end position="455"/>
    </location>
</feature>
<dbReference type="Gene3D" id="3.30.457.10">
    <property type="entry name" value="Copper amine oxidase-like, N-terminal domain"/>
    <property type="match status" value="1"/>
</dbReference>
<name>A0ABS4JVC3_9FIRM</name>